<reference evidence="10" key="1">
    <citation type="submission" date="2022-07" db="EMBL/GenBank/DDBJ databases">
        <title>Genome Sequence of Physisporinus lineatus.</title>
        <authorList>
            <person name="Buettner E."/>
        </authorList>
    </citation>
    <scope>NUCLEOTIDE SEQUENCE</scope>
    <source>
        <strain evidence="10">VT162</strain>
    </source>
</reference>
<comment type="similarity">
    <text evidence="2">Belongs to the SELO family.</text>
</comment>
<dbReference type="EMBL" id="JANAWD010000007">
    <property type="protein sequence ID" value="KAJ3491801.1"/>
    <property type="molecule type" value="Genomic_DNA"/>
</dbReference>
<dbReference type="GO" id="GO:0005524">
    <property type="term" value="F:ATP binding"/>
    <property type="evidence" value="ECO:0007669"/>
    <property type="project" value="UniProtKB-KW"/>
</dbReference>
<protein>
    <recommendedName>
        <fullName evidence="9">Selenoprotein O</fullName>
    </recommendedName>
</protein>
<accession>A0AAD5VC87</accession>
<evidence type="ECO:0000256" key="7">
    <source>
        <dbReference type="ARBA" id="ARBA00022840"/>
    </source>
</evidence>
<evidence type="ECO:0000313" key="10">
    <source>
        <dbReference type="EMBL" id="KAJ3491801.1"/>
    </source>
</evidence>
<keyword evidence="3" id="KW-0808">Transferase</keyword>
<evidence type="ECO:0000256" key="9">
    <source>
        <dbReference type="ARBA" id="ARBA00031547"/>
    </source>
</evidence>
<evidence type="ECO:0000313" key="11">
    <source>
        <dbReference type="Proteomes" id="UP001212997"/>
    </source>
</evidence>
<keyword evidence="4" id="KW-0548">Nucleotidyltransferase</keyword>
<proteinExistence type="inferred from homology"/>
<evidence type="ECO:0000256" key="5">
    <source>
        <dbReference type="ARBA" id="ARBA00022723"/>
    </source>
</evidence>
<keyword evidence="11" id="KW-1185">Reference proteome</keyword>
<name>A0AAD5VC87_9APHY</name>
<comment type="cofactor">
    <cofactor evidence="1">
        <name>Mg(2+)</name>
        <dbReference type="ChEBI" id="CHEBI:18420"/>
    </cofactor>
</comment>
<dbReference type="Pfam" id="PF02696">
    <property type="entry name" value="SelO"/>
    <property type="match status" value="1"/>
</dbReference>
<dbReference type="GO" id="GO:0005739">
    <property type="term" value="C:mitochondrion"/>
    <property type="evidence" value="ECO:0007669"/>
    <property type="project" value="TreeGrafter"/>
</dbReference>
<sequence length="743" mass="82765">MSTPTTNPILTKYPISSLPLPPRSHRLTSNLTPDPYTESVADFRTVQQEKPSIQRRARLLAPPAHFSYVSPCPIGFPYDIVPEKGQDVTDKQAFIEGWLSDREALGERGSDSVSSSVSACVVNGKTDGQEGVDGGVKSQDRLKVWYPKEGRRDQKLELIGLSEMGLRDCLPHLNVGDALEILGGPTLSKADSVEVDGASRPESSAEGVAIRKELVDVLSGHAALMSGEGEDPSWAPWSLRYSGHQFGVWAASTPHPERPDELVELQLKGAGRTPFSRSADGLAVVRSSIREFLAAEAMHALGIPTTRSLALISLPETPVIREQLESACVLTRLAPSFIRIGNFEALNPPANMFFLGGGQQAGDLDALRILGEWVGRRVLNLDLQWGEGEGSGEPWGKKLVLEVARRNARMVAGWQAYGFMHGVINTDNVSILGLTIDYGPYAFMDVFDQRHICNHSDSEGRYAYNQQPSMILYALRSLLTSLAPLIGAEAELGKAVSKGWAEDIPEEKLSEWRTKGEALVKAEMESLILEVSAQEYGRLMRKRLGLRRYDKDDESTLSRPMLNLMSEHRLDFHSTFRRLSFFKPSLTDPSDTSALDEYIQTLLELTPQPEMLEKDKAITDWKKWLTDYAQRIGSEREEWCTGEDIPQDHFDIERQKEQLSANPRFVLRQWVLEDVIKAVEKEPQSGKRILRKVLQMACKPFDAWGAEGADESKVCLDDETKEERRYCGIGDKRMLGFQCSCSS</sequence>
<comment type="caution">
    <text evidence="10">The sequence shown here is derived from an EMBL/GenBank/DDBJ whole genome shotgun (WGS) entry which is preliminary data.</text>
</comment>
<evidence type="ECO:0000256" key="6">
    <source>
        <dbReference type="ARBA" id="ARBA00022741"/>
    </source>
</evidence>
<evidence type="ECO:0000256" key="2">
    <source>
        <dbReference type="ARBA" id="ARBA00009747"/>
    </source>
</evidence>
<dbReference type="Proteomes" id="UP001212997">
    <property type="component" value="Unassembled WGS sequence"/>
</dbReference>
<evidence type="ECO:0000256" key="3">
    <source>
        <dbReference type="ARBA" id="ARBA00022679"/>
    </source>
</evidence>
<keyword evidence="8" id="KW-0460">Magnesium</keyword>
<evidence type="ECO:0000256" key="4">
    <source>
        <dbReference type="ARBA" id="ARBA00022695"/>
    </source>
</evidence>
<organism evidence="10 11">
    <name type="scientific">Meripilus lineatus</name>
    <dbReference type="NCBI Taxonomy" id="2056292"/>
    <lineage>
        <taxon>Eukaryota</taxon>
        <taxon>Fungi</taxon>
        <taxon>Dikarya</taxon>
        <taxon>Basidiomycota</taxon>
        <taxon>Agaricomycotina</taxon>
        <taxon>Agaricomycetes</taxon>
        <taxon>Polyporales</taxon>
        <taxon>Meripilaceae</taxon>
        <taxon>Meripilus</taxon>
    </lineage>
</organism>
<dbReference type="AlphaFoldDB" id="A0AAD5VC87"/>
<keyword evidence="5" id="KW-0479">Metal-binding</keyword>
<dbReference type="GO" id="GO:0070733">
    <property type="term" value="F:AMPylase activity"/>
    <property type="evidence" value="ECO:0007669"/>
    <property type="project" value="TreeGrafter"/>
</dbReference>
<evidence type="ECO:0000256" key="8">
    <source>
        <dbReference type="ARBA" id="ARBA00022842"/>
    </source>
</evidence>
<dbReference type="GO" id="GO:0046872">
    <property type="term" value="F:metal ion binding"/>
    <property type="evidence" value="ECO:0007669"/>
    <property type="project" value="UniProtKB-KW"/>
</dbReference>
<dbReference type="PANTHER" id="PTHR32057">
    <property type="entry name" value="PROTEIN ADENYLYLTRANSFERASE SELO, MITOCHONDRIAL"/>
    <property type="match status" value="1"/>
</dbReference>
<keyword evidence="6" id="KW-0547">Nucleotide-binding</keyword>
<gene>
    <name evidence="10" type="ORF">NLI96_g480</name>
</gene>
<evidence type="ECO:0000256" key="1">
    <source>
        <dbReference type="ARBA" id="ARBA00001946"/>
    </source>
</evidence>
<dbReference type="PANTHER" id="PTHR32057:SF14">
    <property type="entry name" value="PROTEIN ADENYLYLTRANSFERASE SELO, MITOCHONDRIAL"/>
    <property type="match status" value="1"/>
</dbReference>
<keyword evidence="7" id="KW-0067">ATP-binding</keyword>
<dbReference type="InterPro" id="IPR003846">
    <property type="entry name" value="SelO"/>
</dbReference>